<feature type="non-terminal residue" evidence="2">
    <location>
        <position position="152"/>
    </location>
</feature>
<dbReference type="Proteomes" id="UP001432027">
    <property type="component" value="Unassembled WGS sequence"/>
</dbReference>
<evidence type="ECO:0000313" key="3">
    <source>
        <dbReference type="Proteomes" id="UP001432027"/>
    </source>
</evidence>
<organism evidence="2 3">
    <name type="scientific">Pristionchus entomophagus</name>
    <dbReference type="NCBI Taxonomy" id="358040"/>
    <lineage>
        <taxon>Eukaryota</taxon>
        <taxon>Metazoa</taxon>
        <taxon>Ecdysozoa</taxon>
        <taxon>Nematoda</taxon>
        <taxon>Chromadorea</taxon>
        <taxon>Rhabditida</taxon>
        <taxon>Rhabditina</taxon>
        <taxon>Diplogasteromorpha</taxon>
        <taxon>Diplogasteroidea</taxon>
        <taxon>Neodiplogasteridae</taxon>
        <taxon>Pristionchus</taxon>
    </lineage>
</organism>
<feature type="non-terminal residue" evidence="2">
    <location>
        <position position="1"/>
    </location>
</feature>
<sequence>AVDLCAHAEELSRSDALKIVQSTKCFLCIAGTLESIEVLRRGVGSILGFRPLTRSIFLGHVISALLCSTLFAFCYAYDIYRLSQRHENPCDYTLDMRFAFLARIFPVIGLFGSIYFMLCLESPIASDRLLLFGTQLISRRECFTFFAVSFVV</sequence>
<accession>A0AAV5TPH1</accession>
<evidence type="ECO:0000313" key="2">
    <source>
        <dbReference type="EMBL" id="GMS96267.1"/>
    </source>
</evidence>
<keyword evidence="1" id="KW-0472">Membrane</keyword>
<keyword evidence="3" id="KW-1185">Reference proteome</keyword>
<dbReference type="InterPro" id="IPR053286">
    <property type="entry name" value="Nematode_rcpt-like_srab"/>
</dbReference>
<evidence type="ECO:0008006" key="4">
    <source>
        <dbReference type="Google" id="ProtNLM"/>
    </source>
</evidence>
<dbReference type="PANTHER" id="PTHR46561:SF11">
    <property type="entry name" value="SERPENTINE RECEPTOR CLASS ALPHA_BETA-14"/>
    <property type="match status" value="1"/>
</dbReference>
<dbReference type="PANTHER" id="PTHR46561">
    <property type="entry name" value="SERPENTINE RECEPTOR, CLASS AB (CLASS A-LIKE)-RELATED"/>
    <property type="match status" value="1"/>
</dbReference>
<keyword evidence="1" id="KW-1133">Transmembrane helix</keyword>
<protein>
    <recommendedName>
        <fullName evidence="4">G protein-coupled receptor</fullName>
    </recommendedName>
</protein>
<gene>
    <name evidence="2" type="ORF">PENTCL1PPCAC_18442</name>
</gene>
<comment type="caution">
    <text evidence="2">The sequence shown here is derived from an EMBL/GenBank/DDBJ whole genome shotgun (WGS) entry which is preliminary data.</text>
</comment>
<name>A0AAV5TPH1_9BILA</name>
<dbReference type="AlphaFoldDB" id="A0AAV5TPH1"/>
<feature type="transmembrane region" description="Helical" evidence="1">
    <location>
        <begin position="57"/>
        <end position="77"/>
    </location>
</feature>
<proteinExistence type="predicted"/>
<evidence type="ECO:0000256" key="1">
    <source>
        <dbReference type="SAM" id="Phobius"/>
    </source>
</evidence>
<feature type="transmembrane region" description="Helical" evidence="1">
    <location>
        <begin position="98"/>
        <end position="118"/>
    </location>
</feature>
<reference evidence="2" key="1">
    <citation type="submission" date="2023-10" db="EMBL/GenBank/DDBJ databases">
        <title>Genome assembly of Pristionchus species.</title>
        <authorList>
            <person name="Yoshida K."/>
            <person name="Sommer R.J."/>
        </authorList>
    </citation>
    <scope>NUCLEOTIDE SEQUENCE</scope>
    <source>
        <strain evidence="2">RS0144</strain>
    </source>
</reference>
<dbReference type="EMBL" id="BTSX01000004">
    <property type="protein sequence ID" value="GMS96267.1"/>
    <property type="molecule type" value="Genomic_DNA"/>
</dbReference>
<keyword evidence="1" id="KW-0812">Transmembrane</keyword>